<dbReference type="Proteomes" id="UP001153712">
    <property type="component" value="Chromosome 8"/>
</dbReference>
<feature type="compositionally biased region" description="Pro residues" evidence="1">
    <location>
        <begin position="1400"/>
        <end position="1410"/>
    </location>
</feature>
<accession>A0A9N9TTI6</accession>
<keyword evidence="3" id="KW-1185">Reference proteome</keyword>
<name>A0A9N9TTI6_PHYSR</name>
<dbReference type="GO" id="GO:0080008">
    <property type="term" value="C:Cul4-RING E3 ubiquitin ligase complex"/>
    <property type="evidence" value="ECO:0007669"/>
    <property type="project" value="TreeGrafter"/>
</dbReference>
<feature type="compositionally biased region" description="Acidic residues" evidence="1">
    <location>
        <begin position="1496"/>
        <end position="1505"/>
    </location>
</feature>
<feature type="region of interest" description="Disordered" evidence="1">
    <location>
        <begin position="1526"/>
        <end position="1549"/>
    </location>
</feature>
<feature type="compositionally biased region" description="Low complexity" evidence="1">
    <location>
        <begin position="381"/>
        <end position="393"/>
    </location>
</feature>
<feature type="compositionally biased region" description="Polar residues" evidence="1">
    <location>
        <begin position="867"/>
        <end position="883"/>
    </location>
</feature>
<dbReference type="PANTHER" id="PTHR22874">
    <property type="entry name" value="ACTIVATING MOLECULE IN BECN1-REGULATED AUTOPHAGY PROTEIN 1"/>
    <property type="match status" value="1"/>
</dbReference>
<dbReference type="InterPro" id="IPR036322">
    <property type="entry name" value="WD40_repeat_dom_sf"/>
</dbReference>
<feature type="region of interest" description="Disordered" evidence="1">
    <location>
        <begin position="1104"/>
        <end position="1143"/>
    </location>
</feature>
<organism evidence="2 3">
    <name type="scientific">Phyllotreta striolata</name>
    <name type="common">Striped flea beetle</name>
    <name type="synonym">Crioceris striolata</name>
    <dbReference type="NCBI Taxonomy" id="444603"/>
    <lineage>
        <taxon>Eukaryota</taxon>
        <taxon>Metazoa</taxon>
        <taxon>Ecdysozoa</taxon>
        <taxon>Arthropoda</taxon>
        <taxon>Hexapoda</taxon>
        <taxon>Insecta</taxon>
        <taxon>Pterygota</taxon>
        <taxon>Neoptera</taxon>
        <taxon>Endopterygota</taxon>
        <taxon>Coleoptera</taxon>
        <taxon>Polyphaga</taxon>
        <taxon>Cucujiformia</taxon>
        <taxon>Chrysomeloidea</taxon>
        <taxon>Chrysomelidae</taxon>
        <taxon>Galerucinae</taxon>
        <taxon>Alticini</taxon>
        <taxon>Phyllotreta</taxon>
    </lineage>
</organism>
<feature type="compositionally biased region" description="Polar residues" evidence="1">
    <location>
        <begin position="1414"/>
        <end position="1429"/>
    </location>
</feature>
<dbReference type="InterPro" id="IPR001680">
    <property type="entry name" value="WD40_rpt"/>
</dbReference>
<dbReference type="GO" id="GO:0000423">
    <property type="term" value="P:mitophagy"/>
    <property type="evidence" value="ECO:0007669"/>
    <property type="project" value="TreeGrafter"/>
</dbReference>
<feature type="region of interest" description="Disordered" evidence="1">
    <location>
        <begin position="650"/>
        <end position="703"/>
    </location>
</feature>
<feature type="region of interest" description="Disordered" evidence="1">
    <location>
        <begin position="1381"/>
        <end position="1429"/>
    </location>
</feature>
<feature type="compositionally biased region" description="Basic and acidic residues" evidence="1">
    <location>
        <begin position="476"/>
        <end position="494"/>
    </location>
</feature>
<feature type="compositionally biased region" description="Polar residues" evidence="1">
    <location>
        <begin position="322"/>
        <end position="345"/>
    </location>
</feature>
<dbReference type="GO" id="GO:1990756">
    <property type="term" value="F:ubiquitin-like ligase-substrate adaptor activity"/>
    <property type="evidence" value="ECO:0007669"/>
    <property type="project" value="TreeGrafter"/>
</dbReference>
<dbReference type="OrthoDB" id="6363363at2759"/>
<evidence type="ECO:0000313" key="2">
    <source>
        <dbReference type="EMBL" id="CAG9864366.1"/>
    </source>
</evidence>
<feature type="compositionally biased region" description="Polar residues" evidence="1">
    <location>
        <begin position="454"/>
        <end position="466"/>
    </location>
</feature>
<feature type="compositionally biased region" description="Basic and acidic residues" evidence="1">
    <location>
        <begin position="1471"/>
        <end position="1482"/>
    </location>
</feature>
<dbReference type="PANTHER" id="PTHR22874:SF1">
    <property type="entry name" value="ACTIVATING MOLECULE IN BECN1-REGULATED AUTOPHAGY PROTEIN 1"/>
    <property type="match status" value="1"/>
</dbReference>
<feature type="compositionally biased region" description="Basic residues" evidence="1">
    <location>
        <begin position="435"/>
        <end position="449"/>
    </location>
</feature>
<feature type="region of interest" description="Disordered" evidence="1">
    <location>
        <begin position="1023"/>
        <end position="1078"/>
    </location>
</feature>
<reference evidence="2" key="1">
    <citation type="submission" date="2022-01" db="EMBL/GenBank/DDBJ databases">
        <authorList>
            <person name="King R."/>
        </authorList>
    </citation>
    <scope>NUCLEOTIDE SEQUENCE</scope>
</reference>
<evidence type="ECO:0000313" key="3">
    <source>
        <dbReference type="Proteomes" id="UP001153712"/>
    </source>
</evidence>
<feature type="compositionally biased region" description="Low complexity" evidence="1">
    <location>
        <begin position="1526"/>
        <end position="1542"/>
    </location>
</feature>
<feature type="region of interest" description="Disordered" evidence="1">
    <location>
        <begin position="586"/>
        <end position="615"/>
    </location>
</feature>
<feature type="compositionally biased region" description="Low complexity" evidence="1">
    <location>
        <begin position="1057"/>
        <end position="1066"/>
    </location>
</feature>
<feature type="compositionally biased region" description="Acidic residues" evidence="1">
    <location>
        <begin position="651"/>
        <end position="660"/>
    </location>
</feature>
<dbReference type="SUPFAM" id="SSF50978">
    <property type="entry name" value="WD40 repeat-like"/>
    <property type="match status" value="2"/>
</dbReference>
<evidence type="ECO:0000256" key="1">
    <source>
        <dbReference type="SAM" id="MobiDB-lite"/>
    </source>
</evidence>
<dbReference type="InterPro" id="IPR015943">
    <property type="entry name" value="WD40/YVTN_repeat-like_dom_sf"/>
</dbReference>
<feature type="region of interest" description="Disordered" evidence="1">
    <location>
        <begin position="1470"/>
        <end position="1514"/>
    </location>
</feature>
<feature type="compositionally biased region" description="Low complexity" evidence="1">
    <location>
        <begin position="686"/>
        <end position="703"/>
    </location>
</feature>
<feature type="compositionally biased region" description="Polar residues" evidence="1">
    <location>
        <begin position="363"/>
        <end position="372"/>
    </location>
</feature>
<proteinExistence type="predicted"/>
<dbReference type="InterPro" id="IPR052596">
    <property type="entry name" value="AMBRA1_autophagy"/>
</dbReference>
<feature type="region of interest" description="Disordered" evidence="1">
    <location>
        <begin position="994"/>
        <end position="1013"/>
    </location>
</feature>
<dbReference type="Gene3D" id="2.130.10.10">
    <property type="entry name" value="YVTN repeat-like/Quinoprotein amine dehydrogenase"/>
    <property type="match status" value="1"/>
</dbReference>
<feature type="compositionally biased region" description="Low complexity" evidence="1">
    <location>
        <begin position="586"/>
        <end position="601"/>
    </location>
</feature>
<feature type="compositionally biased region" description="Basic and acidic residues" evidence="1">
    <location>
        <begin position="503"/>
        <end position="515"/>
    </location>
</feature>
<dbReference type="Pfam" id="PF00400">
    <property type="entry name" value="WD40"/>
    <property type="match status" value="2"/>
</dbReference>
<sequence length="1797" mass="200133">MSKDDFDLLHQFRREHISNAAQDLFRGLEDRSFGFSKKNAKSRESIELFAEEEFIRKTDYKELRCEMPGMPRSTFLMVFSPDGSRVASTHGNHNIYITDLRTGKNIKTLVGHPRTPWCIAFHPTSDQIIASGCLGGQVRIWDLSGGSEVWTAVHQTVIASLAFHPNDRVLAIATSNCIYFWDWSKPEPFVSAATYNVKEKVRYVAFDTLGHKLITGIANCPTTRWEKVSAPRQEWCASPYRRRITQRLTNNQPTPLPSSSSNNTNYNTTLLIDSLLSFPEREQRISMCYRTLVREYEQLVDRYLQLYRSPTMIDRGTDPMEQDQSFNNSGTQTTEPQPGPSGTSQRKPKPPSEVVLDECLPGTSGTQTSNRASPVEDEPSNEPSTSSQSPSKSAYNLLTPSRIFSVIKKNTLIRGTQTPESRKHKSDDSDEPKEKRFKKSNGAKTKSSKRSTDGRTNSTQTEQSAPTPRIVVPLDSKPEPSDFRVRSTGEREAEAVPGPSGLQRRDSGASRRQESTETEEESSASRRNEVSVDELLTNIKRTAEERVRNRILPIIRSLPATDRPKLYRLFNNMNFHQMYPNLLRKTNRRNLNPADTTSDSSSSDDDDNSNSTSSSFQFDDFAAIRPTGRLNNSGSNACAELERLVTFLTEADTETEAEDNGTDRGAQTSREEAAGGGDSANFQPPSTVVNTTTTTTNSTIYTSNTNAPRRRFFSHRYSAFMPTRVNYIRHRRMPHYWRTSNRYHSRPYGNSTFGVDELFNYSELDNSEDDPPPPPPPDAEHPEHPEPAAAATSETSVNDMYSNIIRELEGSLENVARMRANSRPSETSNILSNFAERLESVLNQSDVLLRNLNFSASSIDILESNTLAGRQNESEPSTSSSRLENPALSPDANNSELLNLGDLFNDNLSNYNAVAADHTYPRNPDDIQHAQHLNENGTPNVATIFLTIMHIRRQARLLRQQVDKIERIDRAMLEIEQLQLIRRMLIELTRYVSSSGTSPASEGGSSRTSGAGLSSVRQMMAGTRISDSSPRESDAEETPVAPATARRDVVDGGGEGTSSSSSSRQRSGGRKTYPPSRMCRLVRQFRRTPVWRFVLRPYANRSDRSSSRYRIASRSTSGGGGATPDAASSSSSTPSSSRDSTPNTINFLTVINANTLSLMTRRLEQLLVEGKSTVCMEGQTRRDNRLPFSNDLGEHVLALRLNGCVLRMNRMLGNSVGSNWIGSYRGDPLSTVTRDGISRYSARHTLSLIIDCMTRHVENNLPIPPGSHMGTVLAMALLLTELALLVVVDSIPSANMANLASESSSLTSRIARIFGQMLATRQSTYSNQLTSNLRYVQSALGQTYRARSTLLPLPNSDNDRRVLLGTIDRCLRIIRDQRRADTNNAAAQQSQSQAQAQAQPQPPPPPPPAPSSSTQDAPESSSSSNVYHPQMTHISQNPYITQNPSPTARNNPEWCSSVFNLISQLSNSIEESTRNSRERARLAGEPVNDASSNNENSEDEEEEPDNYTFGSNLYRSSNINLSPITSEQQESNAASASTSQQSRYRPWNVPSVQVNDVPVTEPTPFQRMNRTRFAERVSALRSSSQIGGLFRPRFLHPLYSSVNPFDADLDDPQREQIYDSDMITTVSPNHRIQCWDASDWSVPNIGSPTRNLVVGECKIHNDASVDIAKDGTILVTLLPSGGYLNVTNRLGVYSLRWDTLGQCLYTTSFEQNAVSVSLSPLSQHLVVGLASRIVTSDRWIMARIFKIHQKEEPGDRLPVIRELEQSRDSRINCIRWLPMSGQGLIYATNTGQLVVLT</sequence>
<evidence type="ECO:0008006" key="4">
    <source>
        <dbReference type="Google" id="ProtNLM"/>
    </source>
</evidence>
<dbReference type="SMART" id="SM00320">
    <property type="entry name" value="WD40"/>
    <property type="match status" value="4"/>
</dbReference>
<protein>
    <recommendedName>
        <fullName evidence="4">Activating molecule in BECN1-regulated autophagy protein 1</fullName>
    </recommendedName>
</protein>
<dbReference type="EMBL" id="OU900101">
    <property type="protein sequence ID" value="CAG9864366.1"/>
    <property type="molecule type" value="Genomic_DNA"/>
</dbReference>
<feature type="region of interest" description="Disordered" evidence="1">
    <location>
        <begin position="312"/>
        <end position="529"/>
    </location>
</feature>
<feature type="compositionally biased region" description="Low complexity" evidence="1">
    <location>
        <begin position="1385"/>
        <end position="1399"/>
    </location>
</feature>
<dbReference type="GO" id="GO:0000045">
    <property type="term" value="P:autophagosome assembly"/>
    <property type="evidence" value="ECO:0007669"/>
    <property type="project" value="TreeGrafter"/>
</dbReference>
<feature type="compositionally biased region" description="Low complexity" evidence="1">
    <location>
        <begin position="1123"/>
        <end position="1142"/>
    </location>
</feature>
<feature type="region of interest" description="Disordered" evidence="1">
    <location>
        <begin position="763"/>
        <end position="797"/>
    </location>
</feature>
<gene>
    <name evidence="2" type="ORF">PHYEVI_LOCUS10622</name>
</gene>
<feature type="region of interest" description="Disordered" evidence="1">
    <location>
        <begin position="867"/>
        <end position="891"/>
    </location>
</feature>